<protein>
    <submittedName>
        <fullName evidence="2">Uncharacterized protein</fullName>
    </submittedName>
</protein>
<comment type="caution">
    <text evidence="2">The sequence shown here is derived from an EMBL/GenBank/DDBJ whole genome shotgun (WGS) entry which is preliminary data.</text>
</comment>
<feature type="region of interest" description="Disordered" evidence="1">
    <location>
        <begin position="60"/>
        <end position="90"/>
    </location>
</feature>
<evidence type="ECO:0000313" key="2">
    <source>
        <dbReference type="EMBL" id="KAJ3475196.1"/>
    </source>
</evidence>
<dbReference type="AlphaFoldDB" id="A0AAD5UT78"/>
<feature type="region of interest" description="Disordered" evidence="1">
    <location>
        <begin position="1"/>
        <end position="30"/>
    </location>
</feature>
<organism evidence="2 3">
    <name type="scientific">Meripilus lineatus</name>
    <dbReference type="NCBI Taxonomy" id="2056292"/>
    <lineage>
        <taxon>Eukaryota</taxon>
        <taxon>Fungi</taxon>
        <taxon>Dikarya</taxon>
        <taxon>Basidiomycota</taxon>
        <taxon>Agaricomycotina</taxon>
        <taxon>Agaricomycetes</taxon>
        <taxon>Polyporales</taxon>
        <taxon>Meripilaceae</taxon>
        <taxon>Meripilus</taxon>
    </lineage>
</organism>
<name>A0AAD5UT78_9APHY</name>
<accession>A0AAD5UT78</accession>
<evidence type="ECO:0000313" key="3">
    <source>
        <dbReference type="Proteomes" id="UP001212997"/>
    </source>
</evidence>
<dbReference type="Proteomes" id="UP001212997">
    <property type="component" value="Unassembled WGS sequence"/>
</dbReference>
<proteinExistence type="predicted"/>
<feature type="compositionally biased region" description="Acidic residues" evidence="1">
    <location>
        <begin position="107"/>
        <end position="116"/>
    </location>
</feature>
<reference evidence="2" key="1">
    <citation type="submission" date="2022-07" db="EMBL/GenBank/DDBJ databases">
        <title>Genome Sequence of Physisporinus lineatus.</title>
        <authorList>
            <person name="Buettner E."/>
        </authorList>
    </citation>
    <scope>NUCLEOTIDE SEQUENCE</scope>
    <source>
        <strain evidence="2">VT162</strain>
    </source>
</reference>
<sequence>MVGAHRNVTITRGRSGKYKNRLRPQSAVLATSTPKRRVVLHNPNGSFTVESINLTLPSTVEDVATSTPKGPKGATTMTRMGGGASGDIDVGEGTLGLDRLNMSSEDSLSDMDISFD</sequence>
<gene>
    <name evidence="2" type="ORF">NLI96_g11992</name>
</gene>
<evidence type="ECO:0000256" key="1">
    <source>
        <dbReference type="SAM" id="MobiDB-lite"/>
    </source>
</evidence>
<feature type="region of interest" description="Disordered" evidence="1">
    <location>
        <begin position="97"/>
        <end position="116"/>
    </location>
</feature>
<keyword evidence="3" id="KW-1185">Reference proteome</keyword>
<dbReference type="EMBL" id="JANAWD010000898">
    <property type="protein sequence ID" value="KAJ3475196.1"/>
    <property type="molecule type" value="Genomic_DNA"/>
</dbReference>